<comment type="caution">
    <text evidence="3">The sequence shown here is derived from an EMBL/GenBank/DDBJ whole genome shotgun (WGS) entry which is preliminary data.</text>
</comment>
<organism evidence="3 4">
    <name type="scientific">Candidatus Kaiserbacteria bacterium GW2011_GWC2_49_12</name>
    <dbReference type="NCBI Taxonomy" id="1618675"/>
    <lineage>
        <taxon>Bacteria</taxon>
        <taxon>Candidatus Kaiseribacteriota</taxon>
    </lineage>
</organism>
<reference evidence="3 4" key="1">
    <citation type="journal article" date="2015" name="Nature">
        <title>rRNA introns, odd ribosomes, and small enigmatic genomes across a large radiation of phyla.</title>
        <authorList>
            <person name="Brown C.T."/>
            <person name="Hug L.A."/>
            <person name="Thomas B.C."/>
            <person name="Sharon I."/>
            <person name="Castelle C.J."/>
            <person name="Singh A."/>
            <person name="Wilkins M.J."/>
            <person name="Williams K.H."/>
            <person name="Banfield J.F."/>
        </authorList>
    </citation>
    <scope>NUCLEOTIDE SEQUENCE [LARGE SCALE GENOMIC DNA]</scope>
</reference>
<proteinExistence type="predicted"/>
<dbReference type="AlphaFoldDB" id="A0A0G1XS19"/>
<evidence type="ECO:0000256" key="2">
    <source>
        <dbReference type="SAM" id="SignalP"/>
    </source>
</evidence>
<keyword evidence="1" id="KW-1133">Transmembrane helix</keyword>
<evidence type="ECO:0000313" key="4">
    <source>
        <dbReference type="Proteomes" id="UP000034589"/>
    </source>
</evidence>
<name>A0A0G1XS19_9BACT</name>
<keyword evidence="2" id="KW-0732">Signal</keyword>
<evidence type="ECO:0000256" key="1">
    <source>
        <dbReference type="SAM" id="Phobius"/>
    </source>
</evidence>
<keyword evidence="1" id="KW-0472">Membrane</keyword>
<feature type="transmembrane region" description="Helical" evidence="1">
    <location>
        <begin position="75"/>
        <end position="100"/>
    </location>
</feature>
<feature type="signal peptide" evidence="2">
    <location>
        <begin position="1"/>
        <end position="22"/>
    </location>
</feature>
<protein>
    <submittedName>
        <fullName evidence="3">Uncharacterized protein</fullName>
    </submittedName>
</protein>
<dbReference type="Proteomes" id="UP000034589">
    <property type="component" value="Unassembled WGS sequence"/>
</dbReference>
<dbReference type="EMBL" id="LCPV01000063">
    <property type="protein sequence ID" value="KKW05387.1"/>
    <property type="molecule type" value="Genomic_DNA"/>
</dbReference>
<accession>A0A0G1XS19</accession>
<sequence>MHFLRHIALFLASIALPQSAFAAAPKNFLQLAGELINILNLATLTLIIAGFVVYFWGISINILKFEDDPEKRKAYFFWGLLVLFVMVSIWGIIGLLQNYWRRKSCRKNGDSLELLRNWG</sequence>
<feature type="chain" id="PRO_5002540928" evidence="2">
    <location>
        <begin position="23"/>
        <end position="119"/>
    </location>
</feature>
<gene>
    <name evidence="3" type="ORF">UY39_C0063G0005</name>
</gene>
<feature type="transmembrane region" description="Helical" evidence="1">
    <location>
        <begin position="38"/>
        <end position="63"/>
    </location>
</feature>
<keyword evidence="1" id="KW-0812">Transmembrane</keyword>
<evidence type="ECO:0000313" key="3">
    <source>
        <dbReference type="EMBL" id="KKW05387.1"/>
    </source>
</evidence>